<evidence type="ECO:0000256" key="1">
    <source>
        <dbReference type="SAM" id="Coils"/>
    </source>
</evidence>
<gene>
    <name evidence="3" type="ORF">K2173_022792</name>
</gene>
<dbReference type="EMBL" id="JAIWQS010000010">
    <property type="protein sequence ID" value="KAJ8753551.1"/>
    <property type="molecule type" value="Genomic_DNA"/>
</dbReference>
<accession>A0AAV8SMQ7</accession>
<comment type="caution">
    <text evidence="3">The sequence shown here is derived from an EMBL/GenBank/DDBJ whole genome shotgun (WGS) entry which is preliminary data.</text>
</comment>
<feature type="compositionally biased region" description="Basic residues" evidence="2">
    <location>
        <begin position="1"/>
        <end position="11"/>
    </location>
</feature>
<feature type="coiled-coil region" evidence="1">
    <location>
        <begin position="99"/>
        <end position="210"/>
    </location>
</feature>
<organism evidence="3 4">
    <name type="scientific">Erythroxylum novogranatense</name>
    <dbReference type="NCBI Taxonomy" id="1862640"/>
    <lineage>
        <taxon>Eukaryota</taxon>
        <taxon>Viridiplantae</taxon>
        <taxon>Streptophyta</taxon>
        <taxon>Embryophyta</taxon>
        <taxon>Tracheophyta</taxon>
        <taxon>Spermatophyta</taxon>
        <taxon>Magnoliopsida</taxon>
        <taxon>eudicotyledons</taxon>
        <taxon>Gunneridae</taxon>
        <taxon>Pentapetalae</taxon>
        <taxon>rosids</taxon>
        <taxon>fabids</taxon>
        <taxon>Malpighiales</taxon>
        <taxon>Erythroxylaceae</taxon>
        <taxon>Erythroxylum</taxon>
    </lineage>
</organism>
<reference evidence="3 4" key="1">
    <citation type="submission" date="2021-09" db="EMBL/GenBank/DDBJ databases">
        <title>Genomic insights and catalytic innovation underlie evolution of tropane alkaloids biosynthesis.</title>
        <authorList>
            <person name="Wang Y.-J."/>
            <person name="Tian T."/>
            <person name="Huang J.-P."/>
            <person name="Huang S.-X."/>
        </authorList>
    </citation>
    <scope>NUCLEOTIDE SEQUENCE [LARGE SCALE GENOMIC DNA]</scope>
    <source>
        <strain evidence="3">KIB-2018</strain>
        <tissue evidence="3">Leaf</tissue>
    </source>
</reference>
<evidence type="ECO:0000313" key="4">
    <source>
        <dbReference type="Proteomes" id="UP001159364"/>
    </source>
</evidence>
<evidence type="ECO:0000313" key="3">
    <source>
        <dbReference type="EMBL" id="KAJ8753551.1"/>
    </source>
</evidence>
<evidence type="ECO:0000256" key="2">
    <source>
        <dbReference type="SAM" id="MobiDB-lite"/>
    </source>
</evidence>
<feature type="compositionally biased region" description="Basic and acidic residues" evidence="2">
    <location>
        <begin position="22"/>
        <end position="41"/>
    </location>
</feature>
<dbReference type="Proteomes" id="UP001159364">
    <property type="component" value="Linkage Group LG10"/>
</dbReference>
<proteinExistence type="predicted"/>
<feature type="region of interest" description="Disordered" evidence="2">
    <location>
        <begin position="1"/>
        <end position="41"/>
    </location>
</feature>
<protein>
    <submittedName>
        <fullName evidence="3">Uncharacterized protein</fullName>
    </submittedName>
</protein>
<dbReference type="AlphaFoldDB" id="A0AAV8SMQ7"/>
<sequence length="346" mass="39396">MEPPLKRKKTARSVDRSSCQLDRGKGEERVPRLDKGNGKDLDKTASIRDINVALHIAQKVVPPADEKFLDTLNNKELMASLVRGCARDLAFASAMHQRIDQLNEVNRTMDQEVHDLLEQVNALRVEISEAKEEKDVLRAQLSSLEEEKSVLEEEKSVLRAQLVSGEEERSRAVASRGELESECLVLQLSNEGLKREVLNANSKAKIEEELHLKVLHDCHEAVMDKMKAERKLLELQGSVKEQRVKAIRRWKERYLHEKCKEFAYELALSILRNCHNVCIPDGSDGPSFEDYTELMLPSELGLSLEEVREIAEKEREAFPDEVLDLISDEKEGSFGRACDQNNNSRK</sequence>
<name>A0AAV8SMQ7_9ROSI</name>
<keyword evidence="1" id="KW-0175">Coiled coil</keyword>
<keyword evidence="4" id="KW-1185">Reference proteome</keyword>